<organism evidence="1 2">
    <name type="scientific">Mycolicibacterium parafortuitum</name>
    <name type="common">Mycobacterium parafortuitum</name>
    <dbReference type="NCBI Taxonomy" id="39692"/>
    <lineage>
        <taxon>Bacteria</taxon>
        <taxon>Bacillati</taxon>
        <taxon>Actinomycetota</taxon>
        <taxon>Actinomycetes</taxon>
        <taxon>Mycobacteriales</taxon>
        <taxon>Mycobacteriaceae</taxon>
        <taxon>Mycolicibacterium</taxon>
    </lineage>
</organism>
<dbReference type="EMBL" id="JAOXLN010000002">
    <property type="protein sequence ID" value="MDZ5084376.1"/>
    <property type="molecule type" value="Genomic_DNA"/>
</dbReference>
<protein>
    <submittedName>
        <fullName evidence="1">Uncharacterized protein</fullName>
    </submittedName>
</protein>
<evidence type="ECO:0000313" key="1">
    <source>
        <dbReference type="EMBL" id="MDZ5084376.1"/>
    </source>
</evidence>
<dbReference type="Proteomes" id="UP001289645">
    <property type="component" value="Unassembled WGS sequence"/>
</dbReference>
<accession>A0ACC6MBP5</accession>
<reference evidence="1 2" key="1">
    <citation type="journal article" date="2021" name="Chemosphere">
        <title>Bioballs carrying a syntrophic Rhodococcus and Mycolicibacterium consortium for simultaneous sorption and biodegradation of fuel oil in contaminated freshwater.</title>
        <authorList>
            <person name="Naloka K."/>
            <person name="Polrit D."/>
            <person name="Muangchinda C."/>
            <person name="Thoetkiattikul H."/>
            <person name="Pinyakong O."/>
        </authorList>
    </citation>
    <scope>NUCLEOTIDE SEQUENCE [LARGE SCALE GENOMIC DNA]</scope>
    <source>
        <strain evidence="1 2">J101</strain>
    </source>
</reference>
<sequence length="68" mass="7022">MSGIFLLGVGVLVALSGVLFALQGFGFVGGSPMTDTTTWSVAGPIIAVAGVGMMYMGWRISRRNQSSP</sequence>
<proteinExistence type="predicted"/>
<gene>
    <name evidence="1" type="ORF">OHX15_03165</name>
</gene>
<evidence type="ECO:0000313" key="2">
    <source>
        <dbReference type="Proteomes" id="UP001289645"/>
    </source>
</evidence>
<comment type="caution">
    <text evidence="1">The sequence shown here is derived from an EMBL/GenBank/DDBJ whole genome shotgun (WGS) entry which is preliminary data.</text>
</comment>
<keyword evidence="2" id="KW-1185">Reference proteome</keyword>
<name>A0ACC6MBP5_MYCPF</name>